<evidence type="ECO:0000256" key="7">
    <source>
        <dbReference type="ARBA" id="ARBA00023014"/>
    </source>
</evidence>
<proteinExistence type="inferred from homology"/>
<dbReference type="Gene3D" id="3.40.640.10">
    <property type="entry name" value="Type I PLP-dependent aspartate aminotransferase-like (Major domain)"/>
    <property type="match status" value="1"/>
</dbReference>
<feature type="domain" description="Aminotransferase class V" evidence="9">
    <location>
        <begin position="3"/>
        <end position="353"/>
    </location>
</feature>
<dbReference type="InterPro" id="IPR015424">
    <property type="entry name" value="PyrdxlP-dep_Trfase"/>
</dbReference>
<reference evidence="11" key="1">
    <citation type="submission" date="2016-10" db="EMBL/GenBank/DDBJ databases">
        <authorList>
            <person name="Varghese N."/>
            <person name="Submissions S."/>
        </authorList>
    </citation>
    <scope>NUCLEOTIDE SEQUENCE [LARGE SCALE GENOMIC DNA]</scope>
    <source>
        <strain evidence="11">DSM 20524</strain>
    </source>
</reference>
<comment type="catalytic activity">
    <reaction evidence="8">
        <text>(sulfur carrier)-H + L-cysteine = (sulfur carrier)-SH + L-alanine</text>
        <dbReference type="Rhea" id="RHEA:43892"/>
        <dbReference type="Rhea" id="RHEA-COMP:14737"/>
        <dbReference type="Rhea" id="RHEA-COMP:14739"/>
        <dbReference type="ChEBI" id="CHEBI:29917"/>
        <dbReference type="ChEBI" id="CHEBI:35235"/>
        <dbReference type="ChEBI" id="CHEBI:57972"/>
        <dbReference type="ChEBI" id="CHEBI:64428"/>
        <dbReference type="EC" id="2.8.1.7"/>
    </reaction>
</comment>
<dbReference type="PIRSF" id="PIRSF005572">
    <property type="entry name" value="NifS"/>
    <property type="match status" value="1"/>
</dbReference>
<keyword evidence="3" id="KW-0808">Transferase</keyword>
<evidence type="ECO:0000256" key="1">
    <source>
        <dbReference type="ARBA" id="ARBA00001933"/>
    </source>
</evidence>
<dbReference type="EMBL" id="FOGQ01000003">
    <property type="protein sequence ID" value="SER79464.1"/>
    <property type="molecule type" value="Genomic_DNA"/>
</dbReference>
<dbReference type="Gene3D" id="3.90.1150.10">
    <property type="entry name" value="Aspartate Aminotransferase, domain 1"/>
    <property type="match status" value="1"/>
</dbReference>
<evidence type="ECO:0000256" key="6">
    <source>
        <dbReference type="ARBA" id="ARBA00023004"/>
    </source>
</evidence>
<dbReference type="STRING" id="1121357.SAMN05661109_01037"/>
<dbReference type="RefSeq" id="WP_092257163.1">
    <property type="nucleotide sequence ID" value="NZ_CP047199.1"/>
</dbReference>
<keyword evidence="11" id="KW-1185">Reference proteome</keyword>
<evidence type="ECO:0000256" key="5">
    <source>
        <dbReference type="ARBA" id="ARBA00022898"/>
    </source>
</evidence>
<dbReference type="PANTHER" id="PTHR11601:SF34">
    <property type="entry name" value="CYSTEINE DESULFURASE"/>
    <property type="match status" value="1"/>
</dbReference>
<dbReference type="Pfam" id="PF00266">
    <property type="entry name" value="Aminotran_5"/>
    <property type="match status" value="1"/>
</dbReference>
<dbReference type="GO" id="GO:0046872">
    <property type="term" value="F:metal ion binding"/>
    <property type="evidence" value="ECO:0007669"/>
    <property type="project" value="UniProtKB-KW"/>
</dbReference>
<accession>A0A1H9S3E5</accession>
<organism evidence="10 11">
    <name type="scientific">Corynebacterium cystitidis DSM 20524</name>
    <dbReference type="NCBI Taxonomy" id="1121357"/>
    <lineage>
        <taxon>Bacteria</taxon>
        <taxon>Bacillati</taxon>
        <taxon>Actinomycetota</taxon>
        <taxon>Actinomycetes</taxon>
        <taxon>Mycobacteriales</taxon>
        <taxon>Corynebacteriaceae</taxon>
        <taxon>Corynebacterium</taxon>
    </lineage>
</organism>
<keyword evidence="7" id="KW-0411">Iron-sulfur</keyword>
<dbReference type="InterPro" id="IPR015422">
    <property type="entry name" value="PyrdxlP-dep_Trfase_small"/>
</dbReference>
<dbReference type="InterPro" id="IPR016454">
    <property type="entry name" value="Cysteine_dSase"/>
</dbReference>
<dbReference type="SUPFAM" id="SSF53383">
    <property type="entry name" value="PLP-dependent transferases"/>
    <property type="match status" value="1"/>
</dbReference>
<gene>
    <name evidence="10" type="ORF">SAMN05661109_01037</name>
</gene>
<keyword evidence="5" id="KW-0663">Pyridoxal phosphate</keyword>
<protein>
    <submittedName>
        <fullName evidence="10">Cysteine desulfurase</fullName>
    </submittedName>
</protein>
<evidence type="ECO:0000256" key="4">
    <source>
        <dbReference type="ARBA" id="ARBA00022723"/>
    </source>
</evidence>
<dbReference type="AlphaFoldDB" id="A0A1H9S3E5"/>
<dbReference type="PANTHER" id="PTHR11601">
    <property type="entry name" value="CYSTEINE DESULFURYLASE FAMILY MEMBER"/>
    <property type="match status" value="1"/>
</dbReference>
<sequence>MSIYLDHAATTPMRQCAIDAWVEHSGALNPGGQYADGRHANKVLAEAREEIALVLGADPVEVVFTGSGTEANNIAIRGLYQASVLDRVVAAPIEHPAVLETVKALEGATVEWLPVERSGHIAELSALDQPAAVATCMWANNETGAIQPVGEVVARAAAAGTPVHIDAVQVAGKLPIDFHALGATTLAISAHKFGGPRGTGILLARRSPVPAATVFGGGQERGLRPGTVDVASAAATAAALRASVDEMDAEIARVRQLRDELIAGVRSRVDDVIVTTSKPALPTHAHVMFAGADGDSLIMLLDTLGIAASTGSACASGVNRMSHVLEAMGVDQRTGMGALRFTLGRTTTRDDVRFVVDNIADVVDKARAAGSL</sequence>
<evidence type="ECO:0000256" key="3">
    <source>
        <dbReference type="ARBA" id="ARBA00022679"/>
    </source>
</evidence>
<dbReference type="Gene3D" id="1.10.260.50">
    <property type="match status" value="1"/>
</dbReference>
<evidence type="ECO:0000313" key="10">
    <source>
        <dbReference type="EMBL" id="SER79464.1"/>
    </source>
</evidence>
<dbReference type="GO" id="GO:0031071">
    <property type="term" value="F:cysteine desulfurase activity"/>
    <property type="evidence" value="ECO:0007669"/>
    <property type="project" value="UniProtKB-EC"/>
</dbReference>
<keyword evidence="6" id="KW-0408">Iron</keyword>
<dbReference type="InterPro" id="IPR015421">
    <property type="entry name" value="PyrdxlP-dep_Trfase_major"/>
</dbReference>
<evidence type="ECO:0000313" key="11">
    <source>
        <dbReference type="Proteomes" id="UP000198929"/>
    </source>
</evidence>
<dbReference type="GO" id="GO:0051536">
    <property type="term" value="F:iron-sulfur cluster binding"/>
    <property type="evidence" value="ECO:0007669"/>
    <property type="project" value="UniProtKB-KW"/>
</dbReference>
<evidence type="ECO:0000259" key="9">
    <source>
        <dbReference type="Pfam" id="PF00266"/>
    </source>
</evidence>
<evidence type="ECO:0000256" key="8">
    <source>
        <dbReference type="ARBA" id="ARBA00050776"/>
    </source>
</evidence>
<name>A0A1H9S3E5_9CORY</name>
<comment type="similarity">
    <text evidence="2">Belongs to the class-V pyridoxal-phosphate-dependent aminotransferase family. NifS/IscS subfamily.</text>
</comment>
<comment type="cofactor">
    <cofactor evidence="1">
        <name>pyridoxal 5'-phosphate</name>
        <dbReference type="ChEBI" id="CHEBI:597326"/>
    </cofactor>
</comment>
<dbReference type="InterPro" id="IPR000192">
    <property type="entry name" value="Aminotrans_V_dom"/>
</dbReference>
<keyword evidence="4" id="KW-0479">Metal-binding</keyword>
<dbReference type="Proteomes" id="UP000198929">
    <property type="component" value="Unassembled WGS sequence"/>
</dbReference>
<evidence type="ECO:0000256" key="2">
    <source>
        <dbReference type="ARBA" id="ARBA00006490"/>
    </source>
</evidence>